<evidence type="ECO:0000313" key="4">
    <source>
        <dbReference type="Proteomes" id="UP001597196"/>
    </source>
</evidence>
<gene>
    <name evidence="3" type="ORF">ACFQ4P_05825</name>
</gene>
<dbReference type="InterPro" id="IPR022104">
    <property type="entry name" value="DUF3644"/>
</dbReference>
<feature type="domain" description="DUF3644" evidence="1">
    <location>
        <begin position="17"/>
        <end position="188"/>
    </location>
</feature>
<reference evidence="4" key="1">
    <citation type="journal article" date="2019" name="Int. J. Syst. Evol. Microbiol.">
        <title>The Global Catalogue of Microorganisms (GCM) 10K type strain sequencing project: providing services to taxonomists for standard genome sequencing and annotation.</title>
        <authorList>
            <consortium name="The Broad Institute Genomics Platform"/>
            <consortium name="The Broad Institute Genome Sequencing Center for Infectious Disease"/>
            <person name="Wu L."/>
            <person name="Ma J."/>
        </authorList>
    </citation>
    <scope>NUCLEOTIDE SEQUENCE [LARGE SCALE GENOMIC DNA]</scope>
    <source>
        <strain evidence="4">CCM 8980</strain>
    </source>
</reference>
<dbReference type="InterPro" id="IPR049530">
    <property type="entry name" value="EC042_2821"/>
</dbReference>
<dbReference type="Pfam" id="PF18740">
    <property type="entry name" value="EC042_2821"/>
    <property type="match status" value="1"/>
</dbReference>
<comment type="caution">
    <text evidence="3">The sequence shown here is derived from an EMBL/GenBank/DDBJ whole genome shotgun (WGS) entry which is preliminary data.</text>
</comment>
<protein>
    <submittedName>
        <fullName evidence="3">DUF3644 domain-containing protein</fullName>
    </submittedName>
</protein>
<dbReference type="RefSeq" id="WP_203637040.1">
    <property type="nucleotide sequence ID" value="NZ_BOLS01000006.1"/>
</dbReference>
<accession>A0ABW4CIL3</accession>
<dbReference type="Pfam" id="PF12358">
    <property type="entry name" value="DUF3644"/>
    <property type="match status" value="1"/>
</dbReference>
<evidence type="ECO:0000313" key="3">
    <source>
        <dbReference type="EMBL" id="MFD1429761.1"/>
    </source>
</evidence>
<proteinExistence type="predicted"/>
<name>A0ABW4CIL3_9LACO</name>
<feature type="domain" description="EC042-2821-like Restriction Endonuclease-like" evidence="2">
    <location>
        <begin position="238"/>
        <end position="336"/>
    </location>
</feature>
<evidence type="ECO:0000259" key="1">
    <source>
        <dbReference type="Pfam" id="PF12358"/>
    </source>
</evidence>
<sequence>MKTAERSKRETLIYDTMLEKSQESFTLALELYNRPTIKYRVEAFSFFICNSWELMLKARLIDLNGFDSIFYRDNPSRSIALSDALKRVFTDKREPLRINLEKIIGLRDTATHFVTTEYEQLYAELFQSSVFNYVNKFNSFFGIDVTDRFDQHFLSLSVNVDGLDVNAIKSKYPAKIAQQILNESTAISDATDQIDSTSFSIPIDHKTYITKNKKDADFIVSVVNDADQKTAIINRVRDPKNTHPFSFSGVVSQVNNWIQLKKVGYYVKTPSGEKRRTFNSSDLSLFIKFFDAKNNPDYAYKHVVGKSESFTYSQKCIDLVEKHIKEHPRSVVDHLKLAIATNQDTKKETTPGA</sequence>
<keyword evidence="4" id="KW-1185">Reference proteome</keyword>
<organism evidence="3 4">
    <name type="scientific">Lacticaseibacillus mingshuiensis</name>
    <dbReference type="NCBI Taxonomy" id="2799574"/>
    <lineage>
        <taxon>Bacteria</taxon>
        <taxon>Bacillati</taxon>
        <taxon>Bacillota</taxon>
        <taxon>Bacilli</taxon>
        <taxon>Lactobacillales</taxon>
        <taxon>Lactobacillaceae</taxon>
        <taxon>Lacticaseibacillus</taxon>
    </lineage>
</organism>
<evidence type="ECO:0000259" key="2">
    <source>
        <dbReference type="Pfam" id="PF18740"/>
    </source>
</evidence>
<dbReference type="EMBL" id="JBHTOC010000007">
    <property type="protein sequence ID" value="MFD1429761.1"/>
    <property type="molecule type" value="Genomic_DNA"/>
</dbReference>
<dbReference type="Proteomes" id="UP001597196">
    <property type="component" value="Unassembled WGS sequence"/>
</dbReference>